<sequence>MTIHQDGKPADVITYGYIFTLRAVSGDDVVSTGGTVTYSVTSQKITYTNGSETSRSNIGWSASANVSWISAGTNSATVSENPTTSDRSGTITLTQNESGRKLSITVYQDRKVSVDIN</sequence>
<gene>
    <name evidence="2" type="ORF">CE91St7_18090</name>
</gene>
<evidence type="ECO:0000313" key="3">
    <source>
        <dbReference type="Proteomes" id="UP001055104"/>
    </source>
</evidence>
<comment type="caution">
    <text evidence="2">The sequence shown here is derived from an EMBL/GenBank/DDBJ whole genome shotgun (WGS) entry which is preliminary data.</text>
</comment>
<proteinExistence type="predicted"/>
<dbReference type="Gene3D" id="2.60.40.10">
    <property type="entry name" value="Immunoglobulins"/>
    <property type="match status" value="1"/>
</dbReference>
<dbReference type="InterPro" id="IPR013783">
    <property type="entry name" value="Ig-like_fold"/>
</dbReference>
<dbReference type="InterPro" id="IPR024361">
    <property type="entry name" value="BACON"/>
</dbReference>
<organism evidence="2 3">
    <name type="scientific">Phocaeicola dorei</name>
    <dbReference type="NCBI Taxonomy" id="357276"/>
    <lineage>
        <taxon>Bacteria</taxon>
        <taxon>Pseudomonadati</taxon>
        <taxon>Bacteroidota</taxon>
        <taxon>Bacteroidia</taxon>
        <taxon>Bacteroidales</taxon>
        <taxon>Bacteroidaceae</taxon>
        <taxon>Phocaeicola</taxon>
    </lineage>
</organism>
<feature type="domain" description="BACON" evidence="1">
    <location>
        <begin position="60"/>
        <end position="109"/>
    </location>
</feature>
<evidence type="ECO:0000313" key="2">
    <source>
        <dbReference type="EMBL" id="GKH80925.1"/>
    </source>
</evidence>
<dbReference type="Proteomes" id="UP001055104">
    <property type="component" value="Unassembled WGS sequence"/>
</dbReference>
<evidence type="ECO:0000259" key="1">
    <source>
        <dbReference type="Pfam" id="PF13004"/>
    </source>
</evidence>
<protein>
    <recommendedName>
        <fullName evidence="1">BACON domain-containing protein</fullName>
    </recommendedName>
</protein>
<dbReference type="Pfam" id="PF13004">
    <property type="entry name" value="BACON"/>
    <property type="match status" value="1"/>
</dbReference>
<reference evidence="2" key="1">
    <citation type="submission" date="2022-01" db="EMBL/GenBank/DDBJ databases">
        <title>Novel bile acid biosynthetic pathways are enriched in the microbiome of centenarians.</title>
        <authorList>
            <person name="Sato Y."/>
            <person name="Atarashi K."/>
            <person name="Plichta R.D."/>
            <person name="Arai Y."/>
            <person name="Sasajima S."/>
            <person name="Kearney M.S."/>
            <person name="Suda W."/>
            <person name="Takeshita K."/>
            <person name="Sasaki T."/>
            <person name="Okamoto S."/>
            <person name="Skelly N.A."/>
            <person name="Okamura Y."/>
            <person name="Vlamakis H."/>
            <person name="Li Y."/>
            <person name="Tanoue T."/>
            <person name="Takei H."/>
            <person name="Nittono H."/>
            <person name="Narushima S."/>
            <person name="Irie J."/>
            <person name="Itoh H."/>
            <person name="Moriya K."/>
            <person name="Sugiura Y."/>
            <person name="Suematsu M."/>
            <person name="Moritoki N."/>
            <person name="Shibata S."/>
            <person name="Littman R.D."/>
            <person name="Fischbach A.M."/>
            <person name="Uwamino Y."/>
            <person name="Inoue T."/>
            <person name="Honda A."/>
            <person name="Hattori M."/>
            <person name="Murai T."/>
            <person name="Xavier J.R."/>
            <person name="Hirose N."/>
            <person name="Honda K."/>
        </authorList>
    </citation>
    <scope>NUCLEOTIDE SEQUENCE</scope>
    <source>
        <strain evidence="2">CE91-St7</strain>
    </source>
</reference>
<accession>A0AA37NME8</accession>
<dbReference type="AlphaFoldDB" id="A0AA37NME8"/>
<name>A0AA37NME8_9BACT</name>
<dbReference type="EMBL" id="BQOB01000001">
    <property type="protein sequence ID" value="GKH80925.1"/>
    <property type="molecule type" value="Genomic_DNA"/>
</dbReference>